<keyword evidence="1" id="KW-0808">Transferase</keyword>
<dbReference type="EMBL" id="JAPFFF010000040">
    <property type="protein sequence ID" value="KAK8841964.1"/>
    <property type="molecule type" value="Genomic_DNA"/>
</dbReference>
<feature type="domain" description="UBC core" evidence="6">
    <location>
        <begin position="85"/>
        <end position="231"/>
    </location>
</feature>
<gene>
    <name evidence="7" type="ORF">M9Y10_026920</name>
</gene>
<feature type="binding site" evidence="4">
    <location>
        <position position="666"/>
    </location>
    <ligand>
        <name>ATP</name>
        <dbReference type="ChEBI" id="CHEBI:30616"/>
    </ligand>
</feature>
<evidence type="ECO:0000256" key="3">
    <source>
        <dbReference type="ARBA" id="ARBA00022840"/>
    </source>
</evidence>
<dbReference type="InterPro" id="IPR008271">
    <property type="entry name" value="Ser/Thr_kinase_AS"/>
</dbReference>
<dbReference type="PROSITE" id="PS00108">
    <property type="entry name" value="PROTEIN_KINASE_ST"/>
    <property type="match status" value="2"/>
</dbReference>
<reference evidence="7 8" key="1">
    <citation type="submission" date="2024-04" db="EMBL/GenBank/DDBJ databases">
        <title>Tritrichomonas musculus Genome.</title>
        <authorList>
            <person name="Alves-Ferreira E."/>
            <person name="Grigg M."/>
            <person name="Lorenzi H."/>
            <person name="Galac M."/>
        </authorList>
    </citation>
    <scope>NUCLEOTIDE SEQUENCE [LARGE SCALE GENOMIC DNA]</scope>
    <source>
        <strain evidence="7 8">EAF2021</strain>
    </source>
</reference>
<dbReference type="Pfam" id="PF00179">
    <property type="entry name" value="UQ_con"/>
    <property type="match status" value="1"/>
</dbReference>
<proteinExistence type="predicted"/>
<evidence type="ECO:0000313" key="8">
    <source>
        <dbReference type="Proteomes" id="UP001470230"/>
    </source>
</evidence>
<evidence type="ECO:0000313" key="7">
    <source>
        <dbReference type="EMBL" id="KAK8841964.1"/>
    </source>
</evidence>
<evidence type="ECO:0000256" key="2">
    <source>
        <dbReference type="ARBA" id="ARBA00022741"/>
    </source>
</evidence>
<evidence type="ECO:0000256" key="1">
    <source>
        <dbReference type="ARBA" id="ARBA00022527"/>
    </source>
</evidence>
<comment type="caution">
    <text evidence="7">The sequence shown here is derived from an EMBL/GenBank/DDBJ whole genome shotgun (WGS) entry which is preliminary data.</text>
</comment>
<dbReference type="SMART" id="SM00212">
    <property type="entry name" value="UBCc"/>
    <property type="match status" value="1"/>
</dbReference>
<feature type="domain" description="Protein kinase" evidence="5">
    <location>
        <begin position="637"/>
        <end position="905"/>
    </location>
</feature>
<keyword evidence="2 4" id="KW-0547">Nucleotide-binding</keyword>
<dbReference type="InterPro" id="IPR000719">
    <property type="entry name" value="Prot_kinase_dom"/>
</dbReference>
<keyword evidence="8" id="KW-1185">Reference proteome</keyword>
<dbReference type="InterPro" id="IPR000608">
    <property type="entry name" value="UBC"/>
</dbReference>
<dbReference type="PROSITE" id="PS50011">
    <property type="entry name" value="PROTEIN_KINASE_DOM"/>
    <property type="match status" value="2"/>
</dbReference>
<dbReference type="CDD" id="cd00195">
    <property type="entry name" value="UBCc_UEV"/>
    <property type="match status" value="1"/>
</dbReference>
<organism evidence="7 8">
    <name type="scientific">Tritrichomonas musculus</name>
    <dbReference type="NCBI Taxonomy" id="1915356"/>
    <lineage>
        <taxon>Eukaryota</taxon>
        <taxon>Metamonada</taxon>
        <taxon>Parabasalia</taxon>
        <taxon>Tritrichomonadida</taxon>
        <taxon>Tritrichomonadidae</taxon>
        <taxon>Tritrichomonas</taxon>
    </lineage>
</organism>
<dbReference type="PROSITE" id="PS50127">
    <property type="entry name" value="UBC_2"/>
    <property type="match status" value="1"/>
</dbReference>
<evidence type="ECO:0000259" key="5">
    <source>
        <dbReference type="PROSITE" id="PS50011"/>
    </source>
</evidence>
<dbReference type="PRINTS" id="PR00109">
    <property type="entry name" value="TYRKINASE"/>
</dbReference>
<evidence type="ECO:0000256" key="4">
    <source>
        <dbReference type="PROSITE-ProRule" id="PRU10141"/>
    </source>
</evidence>
<dbReference type="Pfam" id="PF07714">
    <property type="entry name" value="PK_Tyr_Ser-Thr"/>
    <property type="match status" value="1"/>
</dbReference>
<keyword evidence="3 4" id="KW-0067">ATP-binding</keyword>
<sequence length="925" mass="106854">MPKDLEDGIQIFEQEAFLNIKLRHMNPILHKKITSQIFSDAQKQFSKNYDSYAPNQMIINATSKVTLATPMYMAYISLKKKIKTYRIMRAFIELNIIAKNPNDSFVVYSLYATPEEWRIFIKGPKNTPYADKWLSLYMVLPKNYPIEPPRFRFITIPFHPNVSSEGTVLFNMNDRDYTSPMGIDAIIAGIIKILEKPDVNYPINRKAMELYLNNNNEFKTRQKNGETGCKDYKQYLKDVKIYSKIPVNTVVPKEDRTKSSVISLTKDAVNKAAEKGGEVDDQCLLDINDFELIEELGSGGFGVVYLVRDKHTGFEFAAKVAKNTMKNTNDAESRAIIDYIKEVNVMSNFNHGSIMKVYGYCLKDFHNDDKQVIIMENVPNGDLRKIIEDERKKRKREGWDDTQKLISLYGIASGMAYSLSYGIAHSDLKPENILMTNDLCPKISDFDTARMEKEGFSQSFNMSGSEITSPLYSAPEVIECDEGYEKYAEKSDVYSFAIITYEVITALEPFPNLSHLNLYRAVVQGQRPKIPKEIKSHYKELIKICWKQYPNDRPSFSEIVNILKSDDFLPDDENDRLRFTKYVNYIENYKDMLTVSQYNRPRTRADKRKSEKKLDDDDVDQVMKQSASITILNLKEYKEGDVLGRGRFSQVVQVTQRKTGKIFAAKISLQRVSKEVSLNILSEINIIKQLDYPSILKFIGYSPVDFENNPKPTIVTEYSSNGSLQDIINDPSKYPKWDETKKLIIVYGIVAGMKYLHEHKILHNDLKPSNILLNEHFYPKIADFGLSQFIENENDFNSSKSHNIKGTPSYISPEIWNDRIYNEASDVYAFGILLYELAFMKKAFVGMMPFQIGYKVTNNERPPLDLSKSKSNMFISMIEKCWAQDPKKRPSFKELLVELQDKKYLSKDINQGEYKKYIQLLKNFK</sequence>
<protein>
    <recommendedName>
        <fullName evidence="9">Protein kinase domain-containing protein</fullName>
    </recommendedName>
</protein>
<dbReference type="Gene3D" id="3.10.110.10">
    <property type="entry name" value="Ubiquitin Conjugating Enzyme"/>
    <property type="match status" value="1"/>
</dbReference>
<evidence type="ECO:0008006" key="9">
    <source>
        <dbReference type="Google" id="ProtNLM"/>
    </source>
</evidence>
<dbReference type="PROSITE" id="PS00107">
    <property type="entry name" value="PROTEIN_KINASE_ATP"/>
    <property type="match status" value="2"/>
</dbReference>
<dbReference type="InterPro" id="IPR016135">
    <property type="entry name" value="UBQ-conjugating_enzyme/RWD"/>
</dbReference>
<name>A0ABR2H6W1_9EUKA</name>
<dbReference type="SUPFAM" id="SSF54495">
    <property type="entry name" value="UBC-like"/>
    <property type="match status" value="1"/>
</dbReference>
<dbReference type="Gene3D" id="1.10.510.10">
    <property type="entry name" value="Transferase(Phosphotransferase) domain 1"/>
    <property type="match status" value="2"/>
</dbReference>
<dbReference type="SUPFAM" id="SSF56112">
    <property type="entry name" value="Protein kinase-like (PK-like)"/>
    <property type="match status" value="2"/>
</dbReference>
<feature type="domain" description="Protein kinase" evidence="5">
    <location>
        <begin position="290"/>
        <end position="569"/>
    </location>
</feature>
<evidence type="ECO:0000259" key="6">
    <source>
        <dbReference type="PROSITE" id="PS50127"/>
    </source>
</evidence>
<accession>A0ABR2H6W1</accession>
<dbReference type="PANTHER" id="PTHR44329">
    <property type="entry name" value="SERINE/THREONINE-PROTEIN KINASE TNNI3K-RELATED"/>
    <property type="match status" value="1"/>
</dbReference>
<dbReference type="InterPro" id="IPR011009">
    <property type="entry name" value="Kinase-like_dom_sf"/>
</dbReference>
<dbReference type="InterPro" id="IPR001245">
    <property type="entry name" value="Ser-Thr/Tyr_kinase_cat_dom"/>
</dbReference>
<dbReference type="Pfam" id="PF00069">
    <property type="entry name" value="Pkinase"/>
    <property type="match status" value="1"/>
</dbReference>
<dbReference type="SMART" id="SM00220">
    <property type="entry name" value="S_TKc"/>
    <property type="match status" value="2"/>
</dbReference>
<dbReference type="Proteomes" id="UP001470230">
    <property type="component" value="Unassembled WGS sequence"/>
</dbReference>
<dbReference type="InterPro" id="IPR051681">
    <property type="entry name" value="Ser/Thr_Kinases-Pseudokinases"/>
</dbReference>
<feature type="binding site" evidence="4">
    <location>
        <position position="319"/>
    </location>
    <ligand>
        <name>ATP</name>
        <dbReference type="ChEBI" id="CHEBI:30616"/>
    </ligand>
</feature>
<dbReference type="InterPro" id="IPR017441">
    <property type="entry name" value="Protein_kinase_ATP_BS"/>
</dbReference>
<keyword evidence="1" id="KW-0418">Kinase</keyword>
<keyword evidence="1" id="KW-0723">Serine/threonine-protein kinase</keyword>